<protein>
    <submittedName>
        <fullName evidence="1">Helix-turn-helix domain-containing protein</fullName>
    </submittedName>
</protein>
<evidence type="ECO:0000313" key="1">
    <source>
        <dbReference type="EMBL" id="QTL40571.1"/>
    </source>
</evidence>
<dbReference type="Gene3D" id="1.10.260.40">
    <property type="entry name" value="lambda repressor-like DNA-binding domains"/>
    <property type="match status" value="1"/>
</dbReference>
<dbReference type="InterPro" id="IPR031856">
    <property type="entry name" value="YdaS_toxin-like"/>
</dbReference>
<name>A0ABX7VIJ5_XENBU</name>
<dbReference type="Proteomes" id="UP000665047">
    <property type="component" value="Chromosome"/>
</dbReference>
<proteinExistence type="predicted"/>
<sequence>MNIVIQRAIKIVGSQEKLALLCDVSQPAVHKWLKGGRVSPQRVLAIVNATDGLIKAHEIRPDLPLLFPRVEHAA</sequence>
<evidence type="ECO:0000313" key="2">
    <source>
        <dbReference type="Proteomes" id="UP000665047"/>
    </source>
</evidence>
<dbReference type="EMBL" id="CP072455">
    <property type="protein sequence ID" value="QTL40571.1"/>
    <property type="molecule type" value="Genomic_DNA"/>
</dbReference>
<gene>
    <name evidence="1" type="ORF">HGO23_04050</name>
</gene>
<dbReference type="Pfam" id="PF15943">
    <property type="entry name" value="YdaS_toxin"/>
    <property type="match status" value="1"/>
</dbReference>
<dbReference type="RefSeq" id="WP_187650554.1">
    <property type="nucleotide sequence ID" value="NZ_CP072455.1"/>
</dbReference>
<reference evidence="1 2" key="1">
    <citation type="submission" date="2021-03" db="EMBL/GenBank/DDBJ databases">
        <title>Complete Genome Sequence Data of Xenorhabdus budapestensis strain C72, a Candidate Biological Control Agent, from China.</title>
        <authorList>
            <person name="LI B."/>
            <person name="WANG S."/>
            <person name="QIU D."/>
        </authorList>
    </citation>
    <scope>NUCLEOTIDE SEQUENCE [LARGE SCALE GENOMIC DNA]</scope>
    <source>
        <strain evidence="1 2">C-7-2</strain>
    </source>
</reference>
<dbReference type="InterPro" id="IPR010982">
    <property type="entry name" value="Lambda_DNA-bd_dom_sf"/>
</dbReference>
<dbReference type="SUPFAM" id="SSF47413">
    <property type="entry name" value="lambda repressor-like DNA-binding domains"/>
    <property type="match status" value="1"/>
</dbReference>
<accession>A0ABX7VIJ5</accession>
<keyword evidence="2" id="KW-1185">Reference proteome</keyword>
<organism evidence="1 2">
    <name type="scientific">Xenorhabdus budapestensis</name>
    <dbReference type="NCBI Taxonomy" id="290110"/>
    <lineage>
        <taxon>Bacteria</taxon>
        <taxon>Pseudomonadati</taxon>
        <taxon>Pseudomonadota</taxon>
        <taxon>Gammaproteobacteria</taxon>
        <taxon>Enterobacterales</taxon>
        <taxon>Morganellaceae</taxon>
        <taxon>Xenorhabdus</taxon>
    </lineage>
</organism>